<dbReference type="EMBL" id="SKFG01000006">
    <property type="protein sequence ID" value="TCZ78156.1"/>
    <property type="molecule type" value="Genomic_DNA"/>
</dbReference>
<dbReference type="OrthoDB" id="9785372at2"/>
<dbReference type="PANTHER" id="PTHR43355:SF2">
    <property type="entry name" value="FLAVIN REDUCTASE (NADPH)"/>
    <property type="match status" value="1"/>
</dbReference>
<feature type="domain" description="NAD(P)-binding" evidence="1">
    <location>
        <begin position="12"/>
        <end position="195"/>
    </location>
</feature>
<proteinExistence type="predicted"/>
<evidence type="ECO:0000313" key="3">
    <source>
        <dbReference type="Proteomes" id="UP000295418"/>
    </source>
</evidence>
<dbReference type="InterPro" id="IPR051606">
    <property type="entry name" value="Polyketide_Oxido-like"/>
</dbReference>
<comment type="caution">
    <text evidence="2">The sequence shown here is derived from an EMBL/GenBank/DDBJ whole genome shotgun (WGS) entry which is preliminary data.</text>
</comment>
<protein>
    <submittedName>
        <fullName evidence="2">NAD(P)-dependent oxidoreductase</fullName>
    </submittedName>
</protein>
<name>A0A4R4EDU0_9BACL</name>
<dbReference type="GO" id="GO:0042602">
    <property type="term" value="F:riboflavin reductase (NADPH) activity"/>
    <property type="evidence" value="ECO:0007669"/>
    <property type="project" value="TreeGrafter"/>
</dbReference>
<reference evidence="2 3" key="1">
    <citation type="submission" date="2019-03" db="EMBL/GenBank/DDBJ databases">
        <authorList>
            <person name="Kim M.K.M."/>
        </authorList>
    </citation>
    <scope>NUCLEOTIDE SEQUENCE [LARGE SCALE GENOMIC DNA]</scope>
    <source>
        <strain evidence="2 3">18JY21-1</strain>
    </source>
</reference>
<dbReference type="InterPro" id="IPR036291">
    <property type="entry name" value="NAD(P)-bd_dom_sf"/>
</dbReference>
<dbReference type="InterPro" id="IPR016040">
    <property type="entry name" value="NAD(P)-bd_dom"/>
</dbReference>
<evidence type="ECO:0000259" key="1">
    <source>
        <dbReference type="Pfam" id="PF13460"/>
    </source>
</evidence>
<dbReference type="AlphaFoldDB" id="A0A4R4EDU0"/>
<dbReference type="GO" id="GO:0004074">
    <property type="term" value="F:biliverdin reductase [NAD(P)H] activity"/>
    <property type="evidence" value="ECO:0007669"/>
    <property type="project" value="TreeGrafter"/>
</dbReference>
<dbReference type="PANTHER" id="PTHR43355">
    <property type="entry name" value="FLAVIN REDUCTASE (NADPH)"/>
    <property type="match status" value="1"/>
</dbReference>
<dbReference type="Pfam" id="PF13460">
    <property type="entry name" value="NAD_binding_10"/>
    <property type="match status" value="1"/>
</dbReference>
<gene>
    <name evidence="2" type="ORF">E0485_08500</name>
</gene>
<accession>A0A4R4EDU0</accession>
<dbReference type="Gene3D" id="3.40.50.720">
    <property type="entry name" value="NAD(P)-binding Rossmann-like Domain"/>
    <property type="match status" value="1"/>
</dbReference>
<organism evidence="2 3">
    <name type="scientific">Paenibacillus albiflavus</name>
    <dbReference type="NCBI Taxonomy" id="2545760"/>
    <lineage>
        <taxon>Bacteria</taxon>
        <taxon>Bacillati</taxon>
        <taxon>Bacillota</taxon>
        <taxon>Bacilli</taxon>
        <taxon>Bacillales</taxon>
        <taxon>Paenibacillaceae</taxon>
        <taxon>Paenibacillus</taxon>
    </lineage>
</organism>
<dbReference type="Proteomes" id="UP000295418">
    <property type="component" value="Unassembled WGS sequence"/>
</dbReference>
<sequence length="214" mass="23786">MGGMVMKITVIGSTGRTGMHVLEQGVRRGHELTAFTRRPHLLENFNGLKNVVTGDGLHLSDVKKAIDKQDAIIAIVGDRSTPIATDITGIIIQAMYELDVQRIVCVSSYLLGSTRPRVITPLFQWLLRHSLADRLSADQLIQSSKTEWTIVRATRLLDKPATGNVRRQKAGYEFEFGPYEICRADLAAVLLDIVESRDDSKSIINVTWGKSKNE</sequence>
<dbReference type="SUPFAM" id="SSF51735">
    <property type="entry name" value="NAD(P)-binding Rossmann-fold domains"/>
    <property type="match status" value="1"/>
</dbReference>
<evidence type="ECO:0000313" key="2">
    <source>
        <dbReference type="EMBL" id="TCZ78156.1"/>
    </source>
</evidence>
<keyword evidence="3" id="KW-1185">Reference proteome</keyword>